<dbReference type="InterPro" id="IPR024459">
    <property type="entry name" value="Acb1-like_N"/>
</dbReference>
<dbReference type="Pfam" id="PF06381">
    <property type="entry name" value="Phage_portal_3"/>
    <property type="match status" value="1"/>
</dbReference>
<dbReference type="Proteomes" id="UP000292886">
    <property type="component" value="Chromosome"/>
</dbReference>
<keyword evidence="3" id="KW-1185">Reference proteome</keyword>
<dbReference type="RefSeq" id="WP_133364343.1">
    <property type="nucleotide sequence ID" value="NZ_CP037940.1"/>
</dbReference>
<reference evidence="3" key="1">
    <citation type="submission" date="2019-03" db="EMBL/GenBank/DDBJ databases">
        <title>Weissella sp. 26KH-42 Genome sequencing.</title>
        <authorList>
            <person name="Heo J."/>
            <person name="Kim S.-J."/>
            <person name="Kim J.-S."/>
            <person name="Hong S.-B."/>
            <person name="Kwon S.-W."/>
        </authorList>
    </citation>
    <scope>NUCLEOTIDE SEQUENCE [LARGE SCALE GENOMIC DNA]</scope>
    <source>
        <strain evidence="3">26KH-42</strain>
    </source>
</reference>
<dbReference type="InterPro" id="IPR006445">
    <property type="entry name" value="Phage-assoc_HI1409"/>
</dbReference>
<organism evidence="2 3">
    <name type="scientific">Periweissella cryptocerci</name>
    <dbReference type="NCBI Taxonomy" id="2506420"/>
    <lineage>
        <taxon>Bacteria</taxon>
        <taxon>Bacillati</taxon>
        <taxon>Bacillota</taxon>
        <taxon>Bacilli</taxon>
        <taxon>Lactobacillales</taxon>
        <taxon>Lactobacillaceae</taxon>
        <taxon>Periweissella</taxon>
    </lineage>
</organism>
<dbReference type="AlphaFoldDB" id="A0A4P6YWT4"/>
<feature type="domain" description="Anti-CBASS protein Acb1-like N-terminal" evidence="1">
    <location>
        <begin position="37"/>
        <end position="399"/>
    </location>
</feature>
<dbReference type="NCBIfam" id="TIGR01555">
    <property type="entry name" value="phge_rel_HI1409"/>
    <property type="match status" value="1"/>
</dbReference>
<evidence type="ECO:0000313" key="2">
    <source>
        <dbReference type="EMBL" id="QBO37266.1"/>
    </source>
</evidence>
<dbReference type="EMBL" id="CP037940">
    <property type="protein sequence ID" value="QBO37266.1"/>
    <property type="molecule type" value="Genomic_DNA"/>
</dbReference>
<accession>A0A4P6YWT4</accession>
<evidence type="ECO:0000313" key="3">
    <source>
        <dbReference type="Proteomes" id="UP000292886"/>
    </source>
</evidence>
<sequence length="455" mass="50845">MSVKSEIKAMKTDGNDYYSAGMRSYGSNLRLSHSPEEYEALYASNPIAKNIVDIPADDLTRNGWKITFDGDDKDGKMLADKLESKLKQLKAPEAFAEMFRYSRLYGDGFIFIGTVESKKHELREILKPDGIKNIAYLNAFSQKKVSELVQNENVYSEDFGKLESLIVNSYNRVGVREPKKKKKNKTKEGSQVIDYSRVFHDQYLRFEDDVQGSGLIESLFKILEVIDTATDSIGRMLYDFTFKVYQTPGVDDLNPEEEAELKARVDSRFGIEHLALIGSDESIDKVGTPLAGINDLLDFIWDYLSGAARMPKSILKGQEVGTVSGAEYDVINYYDRIKAIQNNDLKPHLERLIRLLLQSDEFGNIDPDSKKWSIEFNSLWSLDAKTEAEVAKLMADSASTRIQSGMTSPNEERDAAFGKRGVAGAKFLGDSADGATFDVLIKAIAKATEADSNGD</sequence>
<dbReference type="KEGG" id="wei:EQG49_12755"/>
<name>A0A4P6YWT4_9LACO</name>
<dbReference type="OrthoDB" id="2019396at2"/>
<evidence type="ECO:0000259" key="1">
    <source>
        <dbReference type="Pfam" id="PF06381"/>
    </source>
</evidence>
<proteinExistence type="predicted"/>
<gene>
    <name evidence="2" type="ORF">EQG49_12755</name>
</gene>
<protein>
    <submittedName>
        <fullName evidence="2">DUF1073 domain-containing protein</fullName>
    </submittedName>
</protein>